<evidence type="ECO:0000313" key="1">
    <source>
        <dbReference type="EMBL" id="MFC5191882.1"/>
    </source>
</evidence>
<evidence type="ECO:0000313" key="2">
    <source>
        <dbReference type="Proteomes" id="UP001596163"/>
    </source>
</evidence>
<comment type="caution">
    <text evidence="1">The sequence shown here is derived from an EMBL/GenBank/DDBJ whole genome shotgun (WGS) entry which is preliminary data.</text>
</comment>
<protein>
    <submittedName>
        <fullName evidence="1">Uncharacterized protein</fullName>
    </submittedName>
</protein>
<organism evidence="1 2">
    <name type="scientific">Algoriphagus aquatilis</name>
    <dbReference type="NCBI Taxonomy" id="490186"/>
    <lineage>
        <taxon>Bacteria</taxon>
        <taxon>Pseudomonadati</taxon>
        <taxon>Bacteroidota</taxon>
        <taxon>Cytophagia</taxon>
        <taxon>Cytophagales</taxon>
        <taxon>Cyclobacteriaceae</taxon>
        <taxon>Algoriphagus</taxon>
    </lineage>
</organism>
<proteinExistence type="predicted"/>
<reference evidence="2" key="1">
    <citation type="journal article" date="2019" name="Int. J. Syst. Evol. Microbiol.">
        <title>The Global Catalogue of Microorganisms (GCM) 10K type strain sequencing project: providing services to taxonomists for standard genome sequencing and annotation.</title>
        <authorList>
            <consortium name="The Broad Institute Genomics Platform"/>
            <consortium name="The Broad Institute Genome Sequencing Center for Infectious Disease"/>
            <person name="Wu L."/>
            <person name="Ma J."/>
        </authorList>
    </citation>
    <scope>NUCLEOTIDE SEQUENCE [LARGE SCALE GENOMIC DNA]</scope>
    <source>
        <strain evidence="2">CGMCC 1.7030</strain>
    </source>
</reference>
<keyword evidence="2" id="KW-1185">Reference proteome</keyword>
<dbReference type="RefSeq" id="WP_377914343.1">
    <property type="nucleotide sequence ID" value="NZ_JBHSKS010000005.1"/>
</dbReference>
<accession>A0ABW0BVF9</accession>
<name>A0ABW0BVF9_9BACT</name>
<sequence length="129" mass="15312">MINVEIVKDERLRILHSALVIRVGAIYPKTEQTIFEFSTKYNLPGVTNGRVWVMAEMEFPWDYLQHVAVDILQKNGLVEKWDYVLTYERNCYSNPFESGYLYRDIPELEGLDWIESIILETGNWAWSRY</sequence>
<dbReference type="Proteomes" id="UP001596163">
    <property type="component" value="Unassembled WGS sequence"/>
</dbReference>
<gene>
    <name evidence="1" type="ORF">ACFPIK_08890</name>
</gene>
<dbReference type="EMBL" id="JBHSKS010000005">
    <property type="protein sequence ID" value="MFC5191882.1"/>
    <property type="molecule type" value="Genomic_DNA"/>
</dbReference>